<name>A0A1H0GC64_9HYPH</name>
<gene>
    <name evidence="5" type="primary">truB</name>
    <name evidence="8" type="ORF">SAMN04488061_0115</name>
</gene>
<dbReference type="InterPro" id="IPR002501">
    <property type="entry name" value="PsdUridine_synth_N"/>
</dbReference>
<keyword evidence="3 5" id="KW-0819">tRNA processing</keyword>
<accession>A0A1H0GC64</accession>
<comment type="similarity">
    <text evidence="2 5">Belongs to the pseudouridine synthase TruB family. Type 1 subfamily.</text>
</comment>
<dbReference type="InterPro" id="IPR014780">
    <property type="entry name" value="tRNA_psdUridine_synth_TruB"/>
</dbReference>
<dbReference type="PANTHER" id="PTHR13767">
    <property type="entry name" value="TRNA-PSEUDOURIDINE SYNTHASE"/>
    <property type="match status" value="1"/>
</dbReference>
<dbReference type="EMBL" id="FNJC01000001">
    <property type="protein sequence ID" value="SDO04453.1"/>
    <property type="molecule type" value="Genomic_DNA"/>
</dbReference>
<sequence length="307" mass="32879">MARRKKGRAVNGWLVLDKPLGRTSTQALGAVKRLFDAQKAGHAGTLDPLATGILPIAFGEATKTVSYAVDGEKAYRFTVTWGNERTTDDTEGEIVASSETRPSVAEIEALLPQFTGEISQVPPQFSAIKVAGNRAYDLARDGEVVELQPRIVNIDDLRLLGAVDANSAIFEAECGKGTYVRAIARDLGRALGCYGHVSELRRLAVGSFTEEEAVSMDELVAAHEEGGAEALDSYLQPVESALEDLTELSVTPSDASELARGKTILLRGRDAPVFTGGFFAMCKGQLVAIGDAEKGQLRPNRVFNLGR</sequence>
<dbReference type="InterPro" id="IPR032819">
    <property type="entry name" value="TruB_C"/>
</dbReference>
<proteinExistence type="inferred from homology"/>
<dbReference type="Gene3D" id="3.30.2350.10">
    <property type="entry name" value="Pseudouridine synthase"/>
    <property type="match status" value="1"/>
</dbReference>
<keyword evidence="9" id="KW-1185">Reference proteome</keyword>
<keyword evidence="4 5" id="KW-0413">Isomerase</keyword>
<evidence type="ECO:0000259" key="6">
    <source>
        <dbReference type="Pfam" id="PF01509"/>
    </source>
</evidence>
<evidence type="ECO:0000256" key="5">
    <source>
        <dbReference type="HAMAP-Rule" id="MF_01080"/>
    </source>
</evidence>
<evidence type="ECO:0000256" key="2">
    <source>
        <dbReference type="ARBA" id="ARBA00005642"/>
    </source>
</evidence>
<evidence type="ECO:0000313" key="8">
    <source>
        <dbReference type="EMBL" id="SDO04453.1"/>
    </source>
</evidence>
<dbReference type="PANTHER" id="PTHR13767:SF2">
    <property type="entry name" value="PSEUDOURIDYLATE SYNTHASE TRUB1"/>
    <property type="match status" value="1"/>
</dbReference>
<dbReference type="CDD" id="cd02573">
    <property type="entry name" value="PseudoU_synth_EcTruB"/>
    <property type="match status" value="1"/>
</dbReference>
<dbReference type="Pfam" id="PF16198">
    <property type="entry name" value="TruB_C_2"/>
    <property type="match status" value="1"/>
</dbReference>
<evidence type="ECO:0000313" key="9">
    <source>
        <dbReference type="Proteomes" id="UP000198795"/>
    </source>
</evidence>
<dbReference type="RefSeq" id="WP_090225854.1">
    <property type="nucleotide sequence ID" value="NZ_FNJC01000001.1"/>
</dbReference>
<protein>
    <recommendedName>
        <fullName evidence="5">tRNA pseudouridine synthase B</fullName>
        <ecNumber evidence="5">5.4.99.25</ecNumber>
    </recommendedName>
    <alternativeName>
        <fullName evidence="5">tRNA pseudouridine(55) synthase</fullName>
        <shortName evidence="5">Psi55 synthase</shortName>
    </alternativeName>
    <alternativeName>
        <fullName evidence="5">tRNA pseudouridylate synthase</fullName>
    </alternativeName>
    <alternativeName>
        <fullName evidence="5">tRNA-uridine isomerase</fullName>
    </alternativeName>
</protein>
<organism evidence="8 9">
    <name type="scientific">Filomicrobium insigne</name>
    <dbReference type="NCBI Taxonomy" id="418854"/>
    <lineage>
        <taxon>Bacteria</taxon>
        <taxon>Pseudomonadati</taxon>
        <taxon>Pseudomonadota</taxon>
        <taxon>Alphaproteobacteria</taxon>
        <taxon>Hyphomicrobiales</taxon>
        <taxon>Hyphomicrobiaceae</taxon>
        <taxon>Filomicrobium</taxon>
    </lineage>
</organism>
<comment type="function">
    <text evidence="5">Responsible for synthesis of pseudouridine from uracil-55 in the psi GC loop of transfer RNAs.</text>
</comment>
<dbReference type="InterPro" id="IPR020103">
    <property type="entry name" value="PsdUridine_synth_cat_dom_sf"/>
</dbReference>
<dbReference type="NCBIfam" id="TIGR00431">
    <property type="entry name" value="TruB"/>
    <property type="match status" value="1"/>
</dbReference>
<feature type="domain" description="Pseudouridine synthase II N-terminal" evidence="6">
    <location>
        <begin position="32"/>
        <end position="180"/>
    </location>
</feature>
<feature type="active site" description="Nucleophile" evidence="5">
    <location>
        <position position="47"/>
    </location>
</feature>
<evidence type="ECO:0000256" key="4">
    <source>
        <dbReference type="ARBA" id="ARBA00023235"/>
    </source>
</evidence>
<comment type="caution">
    <text evidence="8">The sequence shown here is derived from an EMBL/GenBank/DDBJ whole genome shotgun (WGS) entry which is preliminary data.</text>
</comment>
<feature type="domain" description="tRNA pseudouridylate synthase B C-terminal" evidence="7">
    <location>
        <begin position="181"/>
        <end position="243"/>
    </location>
</feature>
<evidence type="ECO:0000256" key="3">
    <source>
        <dbReference type="ARBA" id="ARBA00022694"/>
    </source>
</evidence>
<dbReference type="Pfam" id="PF01509">
    <property type="entry name" value="TruB_N"/>
    <property type="match status" value="1"/>
</dbReference>
<comment type="catalytic activity">
    <reaction evidence="1 5">
        <text>uridine(55) in tRNA = pseudouridine(55) in tRNA</text>
        <dbReference type="Rhea" id="RHEA:42532"/>
        <dbReference type="Rhea" id="RHEA-COMP:10101"/>
        <dbReference type="Rhea" id="RHEA-COMP:10102"/>
        <dbReference type="ChEBI" id="CHEBI:65314"/>
        <dbReference type="ChEBI" id="CHEBI:65315"/>
        <dbReference type="EC" id="5.4.99.25"/>
    </reaction>
</comment>
<dbReference type="Proteomes" id="UP000198795">
    <property type="component" value="Unassembled WGS sequence"/>
</dbReference>
<reference evidence="8 9" key="1">
    <citation type="submission" date="2016-10" db="EMBL/GenBank/DDBJ databases">
        <authorList>
            <person name="Varghese N."/>
            <person name="Submissions S."/>
        </authorList>
    </citation>
    <scope>NUCLEOTIDE SEQUENCE [LARGE SCALE GENOMIC DNA]</scope>
    <source>
        <strain evidence="8 9">CGMCC 1.6497</strain>
    </source>
</reference>
<evidence type="ECO:0000256" key="1">
    <source>
        <dbReference type="ARBA" id="ARBA00000385"/>
    </source>
</evidence>
<evidence type="ECO:0000259" key="7">
    <source>
        <dbReference type="Pfam" id="PF16198"/>
    </source>
</evidence>
<dbReference type="HAMAP" id="MF_01080">
    <property type="entry name" value="TruB_bact"/>
    <property type="match status" value="1"/>
</dbReference>
<dbReference type="SUPFAM" id="SSF55120">
    <property type="entry name" value="Pseudouridine synthase"/>
    <property type="match status" value="1"/>
</dbReference>
<dbReference type="EC" id="5.4.99.25" evidence="5"/>